<dbReference type="PANTHER" id="PTHR14119:SF3">
    <property type="entry name" value="ISOCHORISMATASE DOMAIN-CONTAINING PROTEIN 2"/>
    <property type="match status" value="1"/>
</dbReference>
<dbReference type="Proteomes" id="UP000031278">
    <property type="component" value="Unassembled WGS sequence"/>
</dbReference>
<dbReference type="InterPro" id="IPR050993">
    <property type="entry name" value="Isochorismatase_domain"/>
</dbReference>
<dbReference type="InterPro" id="IPR000868">
    <property type="entry name" value="Isochorismatase-like_dom"/>
</dbReference>
<dbReference type="SUPFAM" id="SSF52499">
    <property type="entry name" value="Isochorismatase-like hydrolases"/>
    <property type="match status" value="1"/>
</dbReference>
<comment type="caution">
    <text evidence="2">The sequence shown here is derived from an EMBL/GenBank/DDBJ whole genome shotgun (WGS) entry which is preliminary data.</text>
</comment>
<proteinExistence type="predicted"/>
<dbReference type="RefSeq" id="WP_039465881.1">
    <property type="nucleotide sequence ID" value="NZ_JWLZ01000182.1"/>
</dbReference>
<organism evidence="2 3">
    <name type="scientific">Photobacterium gaetbulicola</name>
    <dbReference type="NCBI Taxonomy" id="1295392"/>
    <lineage>
        <taxon>Bacteria</taxon>
        <taxon>Pseudomonadati</taxon>
        <taxon>Pseudomonadota</taxon>
        <taxon>Gammaproteobacteria</taxon>
        <taxon>Vibrionales</taxon>
        <taxon>Vibrionaceae</taxon>
        <taxon>Photobacterium</taxon>
    </lineage>
</organism>
<dbReference type="CDD" id="cd01012">
    <property type="entry name" value="YcaC_related"/>
    <property type="match status" value="1"/>
</dbReference>
<reference evidence="2 3" key="1">
    <citation type="submission" date="2014-12" db="EMBL/GenBank/DDBJ databases">
        <title>Genome sequencing of Photobacterium gaetbulicola AD005a.</title>
        <authorList>
            <person name="Adrian T.G.S."/>
            <person name="Chan K.G."/>
        </authorList>
    </citation>
    <scope>NUCLEOTIDE SEQUENCE [LARGE SCALE GENOMIC DNA]</scope>
    <source>
        <strain evidence="2 3">AD005a</strain>
    </source>
</reference>
<evidence type="ECO:0000259" key="1">
    <source>
        <dbReference type="Pfam" id="PF00857"/>
    </source>
</evidence>
<evidence type="ECO:0000313" key="3">
    <source>
        <dbReference type="Proteomes" id="UP000031278"/>
    </source>
</evidence>
<accession>A0A0B9GBE1</accession>
<dbReference type="PANTHER" id="PTHR14119">
    <property type="entry name" value="HYDROLASE"/>
    <property type="match status" value="1"/>
</dbReference>
<evidence type="ECO:0000313" key="2">
    <source>
        <dbReference type="EMBL" id="KHT62190.1"/>
    </source>
</evidence>
<dbReference type="InterPro" id="IPR036380">
    <property type="entry name" value="Isochorismatase-like_sf"/>
</dbReference>
<dbReference type="Gene3D" id="3.40.50.850">
    <property type="entry name" value="Isochorismatase-like"/>
    <property type="match status" value="1"/>
</dbReference>
<name>A0A0B9GBE1_9GAMM</name>
<sequence length="179" mass="19950">MLTINDTALVIVDVQGKLAQIMDGRDTLFKNLETVVKGAKILEIPIIWVEQIPHKLGPTIPQISDHLHDHTPIAKNSFSCYLEPQFIEALAEAGCKNVVVVGIEAHICVYQTVRHLLEADYHVEVVADAVSSRHPTNKQVALQKMQQFGASLTTTEMLIFELQEVAEGERFKEILSVVK</sequence>
<gene>
    <name evidence="2" type="ORF">RJ45_18700</name>
</gene>
<feature type="domain" description="Isochorismatase-like" evidence="1">
    <location>
        <begin position="7"/>
        <end position="156"/>
    </location>
</feature>
<dbReference type="AlphaFoldDB" id="A0A0B9GBE1"/>
<protein>
    <submittedName>
        <fullName evidence="2">Isochorismatase</fullName>
    </submittedName>
</protein>
<dbReference type="Pfam" id="PF00857">
    <property type="entry name" value="Isochorismatase"/>
    <property type="match status" value="1"/>
</dbReference>
<dbReference type="EMBL" id="JWLZ01000182">
    <property type="protein sequence ID" value="KHT62190.1"/>
    <property type="molecule type" value="Genomic_DNA"/>
</dbReference>